<dbReference type="AlphaFoldDB" id="A0A2S1SQT6"/>
<keyword evidence="2" id="KW-0812">Transmembrane</keyword>
<dbReference type="Proteomes" id="UP000244900">
    <property type="component" value="Chromosome"/>
</dbReference>
<dbReference type="RefSeq" id="WP_108906013.1">
    <property type="nucleotide sequence ID" value="NZ_CP029188.1"/>
</dbReference>
<accession>A0A2S1SQT6</accession>
<dbReference type="EMBL" id="CP029188">
    <property type="protein sequence ID" value="AWI28774.1"/>
    <property type="molecule type" value="Genomic_DNA"/>
</dbReference>
<sequence>MAGRGDPPEGTPEGLPGGNDDEYRSVVFDESFVRAARLQEFSAQERMGDHARAVRSRPGWGLRKGPRHFLVLVLLIAMAFGAALYMGVRHPYRPPEPQPVQALRSTVVPLAPEGTVAAGDPAGLYARSPAADFRAGAAGITLPAVRHTRNFSDDQVMTALTIAKDYLVGSSLDPAVLTEGAVRPVRVLLDPDQLNQFDRSMNDPEDDGRHAATGWLVRFDPDRVALASPEVRVRGALAFAEAGPDALEVTTDHTFAYTVRPAGAGEGAAAGADGRTADDASLFTVRRQLHFRFDRDDLRAHRAELLLSYTQAGPMSCAADAAAVMQPLLAGQRATGKGPAGTDPYDSGRAAAAVCGTLSSAGQPSR</sequence>
<name>A0A2S1SQT6_9ACTN</name>
<evidence type="ECO:0000256" key="2">
    <source>
        <dbReference type="SAM" id="Phobius"/>
    </source>
</evidence>
<dbReference type="OrthoDB" id="3848547at2"/>
<reference evidence="3 4" key="1">
    <citation type="submission" date="2018-05" db="EMBL/GenBank/DDBJ databases">
        <title>Complete genome sequence of sponge-derived Streptomyces sp. HNM0039.</title>
        <authorList>
            <person name="Huang X."/>
            <person name="Zhou S."/>
        </authorList>
    </citation>
    <scope>NUCLEOTIDE SEQUENCE [LARGE SCALE GENOMIC DNA]</scope>
    <source>
        <strain evidence="3 4">HNM0039</strain>
    </source>
</reference>
<keyword evidence="2" id="KW-0472">Membrane</keyword>
<gene>
    <name evidence="3" type="ORF">DDW44_08210</name>
</gene>
<evidence type="ECO:0000256" key="1">
    <source>
        <dbReference type="SAM" id="MobiDB-lite"/>
    </source>
</evidence>
<proteinExistence type="predicted"/>
<keyword evidence="2" id="KW-1133">Transmembrane helix</keyword>
<feature type="transmembrane region" description="Helical" evidence="2">
    <location>
        <begin position="69"/>
        <end position="88"/>
    </location>
</feature>
<organism evidence="3 4">
    <name type="scientific">Streptomyces tirandamycinicus</name>
    <dbReference type="NCBI Taxonomy" id="2174846"/>
    <lineage>
        <taxon>Bacteria</taxon>
        <taxon>Bacillati</taxon>
        <taxon>Actinomycetota</taxon>
        <taxon>Actinomycetes</taxon>
        <taxon>Kitasatosporales</taxon>
        <taxon>Streptomycetaceae</taxon>
        <taxon>Streptomyces</taxon>
    </lineage>
</organism>
<evidence type="ECO:0000313" key="3">
    <source>
        <dbReference type="EMBL" id="AWI28774.1"/>
    </source>
</evidence>
<feature type="region of interest" description="Disordered" evidence="1">
    <location>
        <begin position="1"/>
        <end position="22"/>
    </location>
</feature>
<evidence type="ECO:0000313" key="4">
    <source>
        <dbReference type="Proteomes" id="UP000244900"/>
    </source>
</evidence>
<keyword evidence="4" id="KW-1185">Reference proteome</keyword>
<protein>
    <submittedName>
        <fullName evidence="3">Uncharacterized protein</fullName>
    </submittedName>
</protein>
<dbReference type="KEGG" id="stir:DDW44_08210"/>